<feature type="compositionally biased region" description="Basic and acidic residues" evidence="1">
    <location>
        <begin position="1"/>
        <end position="25"/>
    </location>
</feature>
<feature type="compositionally biased region" description="Basic and acidic residues" evidence="1">
    <location>
        <begin position="39"/>
        <end position="55"/>
    </location>
</feature>
<sequence length="120" mass="13576">MDTERIKKEEAIVHSNTENREKVVDDSDTDTDEIVISEQRQEHGKEQCDPPRESDVQPSIVDLVSTEKKDDEIVEHEQTRASNNNNVGDDDMLEKSNSSPSSIPETPHLDQGNGYKITQE</sequence>
<dbReference type="AlphaFoldDB" id="A0A2Z6MMM2"/>
<proteinExistence type="predicted"/>
<evidence type="ECO:0000313" key="3">
    <source>
        <dbReference type="Proteomes" id="UP000242715"/>
    </source>
</evidence>
<accession>A0A2Z6MMM2</accession>
<keyword evidence="3" id="KW-1185">Reference proteome</keyword>
<gene>
    <name evidence="2" type="ORF">TSUD_294510</name>
</gene>
<evidence type="ECO:0000256" key="1">
    <source>
        <dbReference type="SAM" id="MobiDB-lite"/>
    </source>
</evidence>
<dbReference type="Proteomes" id="UP000242715">
    <property type="component" value="Unassembled WGS sequence"/>
</dbReference>
<reference evidence="3" key="1">
    <citation type="journal article" date="2017" name="Front. Plant Sci.">
        <title>Climate Clever Clovers: New Paradigm to Reduce the Environmental Footprint of Ruminants by Breeding Low Methanogenic Forages Utilizing Haplotype Variation.</title>
        <authorList>
            <person name="Kaur P."/>
            <person name="Appels R."/>
            <person name="Bayer P.E."/>
            <person name="Keeble-Gagnere G."/>
            <person name="Wang J."/>
            <person name="Hirakawa H."/>
            <person name="Shirasawa K."/>
            <person name="Vercoe P."/>
            <person name="Stefanova K."/>
            <person name="Durmic Z."/>
            <person name="Nichols P."/>
            <person name="Revell C."/>
            <person name="Isobe S.N."/>
            <person name="Edwards D."/>
            <person name="Erskine W."/>
        </authorList>
    </citation>
    <scope>NUCLEOTIDE SEQUENCE [LARGE SCALE GENOMIC DNA]</scope>
    <source>
        <strain evidence="3">cv. Daliak</strain>
    </source>
</reference>
<feature type="compositionally biased region" description="Acidic residues" evidence="1">
    <location>
        <begin position="26"/>
        <end position="35"/>
    </location>
</feature>
<evidence type="ECO:0000313" key="2">
    <source>
        <dbReference type="EMBL" id="GAU26482.1"/>
    </source>
</evidence>
<feature type="region of interest" description="Disordered" evidence="1">
    <location>
        <begin position="1"/>
        <end position="120"/>
    </location>
</feature>
<name>A0A2Z6MMM2_TRISU</name>
<feature type="compositionally biased region" description="Basic and acidic residues" evidence="1">
    <location>
        <begin position="65"/>
        <end position="79"/>
    </location>
</feature>
<protein>
    <submittedName>
        <fullName evidence="2">Uncharacterized protein</fullName>
    </submittedName>
</protein>
<organism evidence="2 3">
    <name type="scientific">Trifolium subterraneum</name>
    <name type="common">Subterranean clover</name>
    <dbReference type="NCBI Taxonomy" id="3900"/>
    <lineage>
        <taxon>Eukaryota</taxon>
        <taxon>Viridiplantae</taxon>
        <taxon>Streptophyta</taxon>
        <taxon>Embryophyta</taxon>
        <taxon>Tracheophyta</taxon>
        <taxon>Spermatophyta</taxon>
        <taxon>Magnoliopsida</taxon>
        <taxon>eudicotyledons</taxon>
        <taxon>Gunneridae</taxon>
        <taxon>Pentapetalae</taxon>
        <taxon>rosids</taxon>
        <taxon>fabids</taxon>
        <taxon>Fabales</taxon>
        <taxon>Fabaceae</taxon>
        <taxon>Papilionoideae</taxon>
        <taxon>50 kb inversion clade</taxon>
        <taxon>NPAAA clade</taxon>
        <taxon>Hologalegina</taxon>
        <taxon>IRL clade</taxon>
        <taxon>Trifolieae</taxon>
        <taxon>Trifolium</taxon>
    </lineage>
</organism>
<dbReference type="EMBL" id="DF973336">
    <property type="protein sequence ID" value="GAU26482.1"/>
    <property type="molecule type" value="Genomic_DNA"/>
</dbReference>
<feature type="compositionally biased region" description="Polar residues" evidence="1">
    <location>
        <begin position="95"/>
        <end position="104"/>
    </location>
</feature>